<accession>A0ABM3R3G0</accession>
<protein>
    <recommendedName>
        <fullName evidence="2">Reverse transcriptase zinc-binding domain-containing protein</fullName>
    </recommendedName>
</protein>
<evidence type="ECO:0000256" key="1">
    <source>
        <dbReference type="SAM" id="Phobius"/>
    </source>
</evidence>
<dbReference type="GeneID" id="130465429"/>
<evidence type="ECO:0000259" key="2">
    <source>
        <dbReference type="Pfam" id="PF13966"/>
    </source>
</evidence>
<organism evidence="3 4">
    <name type="scientific">Spinacia oleracea</name>
    <name type="common">Spinach</name>
    <dbReference type="NCBI Taxonomy" id="3562"/>
    <lineage>
        <taxon>Eukaryota</taxon>
        <taxon>Viridiplantae</taxon>
        <taxon>Streptophyta</taxon>
        <taxon>Embryophyta</taxon>
        <taxon>Tracheophyta</taxon>
        <taxon>Spermatophyta</taxon>
        <taxon>Magnoliopsida</taxon>
        <taxon>eudicotyledons</taxon>
        <taxon>Gunneridae</taxon>
        <taxon>Pentapetalae</taxon>
        <taxon>Caryophyllales</taxon>
        <taxon>Chenopodiaceae</taxon>
        <taxon>Chenopodioideae</taxon>
        <taxon>Anserineae</taxon>
        <taxon>Spinacia</taxon>
    </lineage>
</organism>
<dbReference type="Proteomes" id="UP000813463">
    <property type="component" value="Chromosome 1"/>
</dbReference>
<sequence>MGKDPLPYGIIIGLGMHLFTLWRMLIRIPDCKAHWFVHNIIKNGKWYLEEIQHLIPSNIKNLILAYPLSNNADEEDFIRWSYSKSGEFEITYAYHIQRLDTPPIPLSNNFSRRSIWKIKCPFKYKMLLWNCCHEILPVAENLNKRVREISPNCCKCSNANEDHIHLFRDCSQSSVLWSFIFQRIWNLHNFDFNSFYNTPWN</sequence>
<dbReference type="InterPro" id="IPR026960">
    <property type="entry name" value="RVT-Znf"/>
</dbReference>
<keyword evidence="1" id="KW-1133">Transmembrane helix</keyword>
<evidence type="ECO:0000313" key="4">
    <source>
        <dbReference type="RefSeq" id="XP_056690157.1"/>
    </source>
</evidence>
<keyword evidence="3" id="KW-1185">Reference proteome</keyword>
<proteinExistence type="predicted"/>
<keyword evidence="1" id="KW-0812">Transmembrane</keyword>
<evidence type="ECO:0000313" key="3">
    <source>
        <dbReference type="Proteomes" id="UP000813463"/>
    </source>
</evidence>
<reference evidence="4" key="2">
    <citation type="submission" date="2025-08" db="UniProtKB">
        <authorList>
            <consortium name="RefSeq"/>
        </authorList>
    </citation>
    <scope>IDENTIFICATION</scope>
    <source>
        <tissue evidence="4">Leaf</tissue>
    </source>
</reference>
<keyword evidence="1" id="KW-0472">Membrane</keyword>
<name>A0ABM3R3G0_SPIOL</name>
<feature type="transmembrane region" description="Helical" evidence="1">
    <location>
        <begin position="6"/>
        <end position="26"/>
    </location>
</feature>
<gene>
    <name evidence="4" type="primary">LOC130465429</name>
</gene>
<dbReference type="RefSeq" id="XP_056690157.1">
    <property type="nucleotide sequence ID" value="XM_056834179.1"/>
</dbReference>
<reference evidence="3" key="1">
    <citation type="journal article" date="2021" name="Nat. Commun.">
        <title>Genomic analyses provide insights into spinach domestication and the genetic basis of agronomic traits.</title>
        <authorList>
            <person name="Cai X."/>
            <person name="Sun X."/>
            <person name="Xu C."/>
            <person name="Sun H."/>
            <person name="Wang X."/>
            <person name="Ge C."/>
            <person name="Zhang Z."/>
            <person name="Wang Q."/>
            <person name="Fei Z."/>
            <person name="Jiao C."/>
            <person name="Wang Q."/>
        </authorList>
    </citation>
    <scope>NUCLEOTIDE SEQUENCE [LARGE SCALE GENOMIC DNA]</scope>
    <source>
        <strain evidence="3">cv. Varoflay</strain>
    </source>
</reference>
<dbReference type="Pfam" id="PF13966">
    <property type="entry name" value="zf-RVT"/>
    <property type="match status" value="1"/>
</dbReference>
<feature type="domain" description="Reverse transcriptase zinc-binding" evidence="2">
    <location>
        <begin position="88"/>
        <end position="177"/>
    </location>
</feature>